<dbReference type="EMBL" id="QNRR01000014">
    <property type="protein sequence ID" value="RBP37307.1"/>
    <property type="molecule type" value="Genomic_DNA"/>
</dbReference>
<dbReference type="GO" id="GO:0003677">
    <property type="term" value="F:DNA binding"/>
    <property type="evidence" value="ECO:0007669"/>
    <property type="project" value="UniProtKB-KW"/>
</dbReference>
<proteinExistence type="predicted"/>
<sequence>MSDNYPTSSFPSTTTGRGQHDPNFVTRWDVVNRAKDGADSKEGLSALEEICRIYRHPIYVALRFKHGYEHHDAEDIAQSFITWLIHGGYLRRADPEKGRFRSFLLSYLDNYVSNHRRKQQAQKRGGRIIHVAAEFPSETNRTAVEPKDENTPDKEFDRAWTVATFREALDRLRAKFVAENRGEEFETLQEFLLRKRGEGESYSTAAAKLGITEVNMRQRVSRFGRKFRQTLEEVIKPMVAEKELDDELSYLWRCFEK</sequence>
<keyword evidence="4" id="KW-0804">Transcription</keyword>
<dbReference type="InterPro" id="IPR013325">
    <property type="entry name" value="RNA_pol_sigma_r2"/>
</dbReference>
<organism evidence="6 7">
    <name type="scientific">Roseimicrobium gellanilyticum</name>
    <dbReference type="NCBI Taxonomy" id="748857"/>
    <lineage>
        <taxon>Bacteria</taxon>
        <taxon>Pseudomonadati</taxon>
        <taxon>Verrucomicrobiota</taxon>
        <taxon>Verrucomicrobiia</taxon>
        <taxon>Verrucomicrobiales</taxon>
        <taxon>Verrucomicrobiaceae</taxon>
        <taxon>Roseimicrobium</taxon>
    </lineage>
</organism>
<dbReference type="InterPro" id="IPR036388">
    <property type="entry name" value="WH-like_DNA-bd_sf"/>
</dbReference>
<protein>
    <submittedName>
        <fullName evidence="6">RNA polymerase sigma-70 factor (ECF subfamily)</fullName>
    </submittedName>
</protein>
<keyword evidence="7" id="KW-1185">Reference proteome</keyword>
<keyword evidence="1" id="KW-0805">Transcription regulation</keyword>
<dbReference type="InterPro" id="IPR039425">
    <property type="entry name" value="RNA_pol_sigma-70-like"/>
</dbReference>
<feature type="region of interest" description="Disordered" evidence="5">
    <location>
        <begin position="1"/>
        <end position="23"/>
    </location>
</feature>
<reference evidence="6 7" key="1">
    <citation type="submission" date="2018-06" db="EMBL/GenBank/DDBJ databases">
        <title>Genomic Encyclopedia of Type Strains, Phase IV (KMG-IV): sequencing the most valuable type-strain genomes for metagenomic binning, comparative biology and taxonomic classification.</title>
        <authorList>
            <person name="Goeker M."/>
        </authorList>
    </citation>
    <scope>NUCLEOTIDE SEQUENCE [LARGE SCALE GENOMIC DNA]</scope>
    <source>
        <strain evidence="6 7">DSM 25532</strain>
    </source>
</reference>
<name>A0A366H5G2_9BACT</name>
<evidence type="ECO:0000256" key="4">
    <source>
        <dbReference type="ARBA" id="ARBA00023163"/>
    </source>
</evidence>
<evidence type="ECO:0000256" key="3">
    <source>
        <dbReference type="ARBA" id="ARBA00023125"/>
    </source>
</evidence>
<evidence type="ECO:0000256" key="1">
    <source>
        <dbReference type="ARBA" id="ARBA00023015"/>
    </source>
</evidence>
<gene>
    <name evidence="6" type="ORF">DES53_11445</name>
</gene>
<dbReference type="PANTHER" id="PTHR43133:SF8">
    <property type="entry name" value="RNA POLYMERASE SIGMA FACTOR HI_1459-RELATED"/>
    <property type="match status" value="1"/>
</dbReference>
<dbReference type="AlphaFoldDB" id="A0A366H5G2"/>
<dbReference type="OrthoDB" id="128557at2"/>
<dbReference type="SUPFAM" id="SSF88946">
    <property type="entry name" value="Sigma2 domain of RNA polymerase sigma factors"/>
    <property type="match status" value="1"/>
</dbReference>
<evidence type="ECO:0000256" key="5">
    <source>
        <dbReference type="SAM" id="MobiDB-lite"/>
    </source>
</evidence>
<dbReference type="NCBIfam" id="TIGR02937">
    <property type="entry name" value="sigma70-ECF"/>
    <property type="match status" value="1"/>
</dbReference>
<dbReference type="Gene3D" id="1.10.10.10">
    <property type="entry name" value="Winged helix-like DNA-binding domain superfamily/Winged helix DNA-binding domain"/>
    <property type="match status" value="1"/>
</dbReference>
<dbReference type="Gene3D" id="1.10.1740.10">
    <property type="match status" value="1"/>
</dbReference>
<dbReference type="PANTHER" id="PTHR43133">
    <property type="entry name" value="RNA POLYMERASE ECF-TYPE SIGMA FACTO"/>
    <property type="match status" value="1"/>
</dbReference>
<accession>A0A366H5G2</accession>
<keyword evidence="3" id="KW-0238">DNA-binding</keyword>
<dbReference type="RefSeq" id="WP_113961535.1">
    <property type="nucleotide sequence ID" value="NZ_QNRR01000014.1"/>
</dbReference>
<dbReference type="InterPro" id="IPR014284">
    <property type="entry name" value="RNA_pol_sigma-70_dom"/>
</dbReference>
<keyword evidence="2" id="KW-0731">Sigma factor</keyword>
<evidence type="ECO:0000313" key="7">
    <source>
        <dbReference type="Proteomes" id="UP000253426"/>
    </source>
</evidence>
<feature type="compositionally biased region" description="Polar residues" evidence="5">
    <location>
        <begin position="1"/>
        <end position="17"/>
    </location>
</feature>
<evidence type="ECO:0000256" key="2">
    <source>
        <dbReference type="ARBA" id="ARBA00023082"/>
    </source>
</evidence>
<dbReference type="GO" id="GO:0016987">
    <property type="term" value="F:sigma factor activity"/>
    <property type="evidence" value="ECO:0007669"/>
    <property type="project" value="UniProtKB-KW"/>
</dbReference>
<dbReference type="Proteomes" id="UP000253426">
    <property type="component" value="Unassembled WGS sequence"/>
</dbReference>
<comment type="caution">
    <text evidence="6">The sequence shown here is derived from an EMBL/GenBank/DDBJ whole genome shotgun (WGS) entry which is preliminary data.</text>
</comment>
<dbReference type="GO" id="GO:0006352">
    <property type="term" value="P:DNA-templated transcription initiation"/>
    <property type="evidence" value="ECO:0007669"/>
    <property type="project" value="InterPro"/>
</dbReference>
<evidence type="ECO:0000313" key="6">
    <source>
        <dbReference type="EMBL" id="RBP37307.1"/>
    </source>
</evidence>